<dbReference type="FunFam" id="1.10.4020.10:FF:000005">
    <property type="entry name" value="Uncharacterized protein"/>
    <property type="match status" value="1"/>
</dbReference>
<dbReference type="Ensembl" id="ENSNNAT00000001532.1">
    <property type="protein sequence ID" value="ENSNNAP00000001453.1"/>
    <property type="gene ID" value="ENSNNAG00000001027.1"/>
</dbReference>
<feature type="coiled-coil region" evidence="2">
    <location>
        <begin position="127"/>
        <end position="154"/>
    </location>
</feature>
<feature type="region of interest" description="Disordered" evidence="3">
    <location>
        <begin position="1"/>
        <end position="22"/>
    </location>
</feature>
<name>A0A8C6V5P7_NAJNA</name>
<evidence type="ECO:0000256" key="3">
    <source>
        <dbReference type="SAM" id="MobiDB-lite"/>
    </source>
</evidence>
<keyword evidence="6" id="KW-1185">Reference proteome</keyword>
<dbReference type="PROSITE" id="PS50804">
    <property type="entry name" value="SCAN_BOX"/>
    <property type="match status" value="1"/>
</dbReference>
<dbReference type="Proteomes" id="UP000694559">
    <property type="component" value="Unplaced"/>
</dbReference>
<keyword evidence="2" id="KW-0175">Coiled coil</keyword>
<dbReference type="CDD" id="cd07936">
    <property type="entry name" value="SCAN"/>
    <property type="match status" value="1"/>
</dbReference>
<protein>
    <recommendedName>
        <fullName evidence="4">SCAN box domain-containing protein</fullName>
    </recommendedName>
</protein>
<dbReference type="PANTHER" id="PTHR45935:SF15">
    <property type="entry name" value="SCAN BOX DOMAIN-CONTAINING PROTEIN"/>
    <property type="match status" value="1"/>
</dbReference>
<evidence type="ECO:0000313" key="6">
    <source>
        <dbReference type="Proteomes" id="UP000694559"/>
    </source>
</evidence>
<dbReference type="Gene3D" id="1.10.4020.10">
    <property type="entry name" value="DNA breaking-rejoining enzymes"/>
    <property type="match status" value="1"/>
</dbReference>
<dbReference type="AlphaFoldDB" id="A0A8C6V5P7"/>
<proteinExistence type="predicted"/>
<dbReference type="InterPro" id="IPR050916">
    <property type="entry name" value="SCAN-C2H2_zinc_finger"/>
</dbReference>
<evidence type="ECO:0000256" key="1">
    <source>
        <dbReference type="ARBA" id="ARBA00023242"/>
    </source>
</evidence>
<dbReference type="SUPFAM" id="SSF47353">
    <property type="entry name" value="Retrovirus capsid dimerization domain-like"/>
    <property type="match status" value="1"/>
</dbReference>
<organism evidence="5 6">
    <name type="scientific">Naja naja</name>
    <name type="common">Indian cobra</name>
    <dbReference type="NCBI Taxonomy" id="35670"/>
    <lineage>
        <taxon>Eukaryota</taxon>
        <taxon>Metazoa</taxon>
        <taxon>Chordata</taxon>
        <taxon>Craniata</taxon>
        <taxon>Vertebrata</taxon>
        <taxon>Euteleostomi</taxon>
        <taxon>Lepidosauria</taxon>
        <taxon>Squamata</taxon>
        <taxon>Bifurcata</taxon>
        <taxon>Unidentata</taxon>
        <taxon>Episquamata</taxon>
        <taxon>Toxicofera</taxon>
        <taxon>Serpentes</taxon>
        <taxon>Colubroidea</taxon>
        <taxon>Elapidae</taxon>
        <taxon>Elapinae</taxon>
        <taxon>Naja</taxon>
    </lineage>
</organism>
<dbReference type="SMART" id="SM00431">
    <property type="entry name" value="SCAN"/>
    <property type="match status" value="1"/>
</dbReference>
<accession>A0A8C6V5P7</accession>
<reference evidence="5" key="2">
    <citation type="submission" date="2025-09" db="UniProtKB">
        <authorList>
            <consortium name="Ensembl"/>
        </authorList>
    </citation>
    <scope>IDENTIFICATION</scope>
</reference>
<dbReference type="OrthoDB" id="6077919at2759"/>
<feature type="domain" description="SCAN box" evidence="4">
    <location>
        <begin position="53"/>
        <end position="131"/>
    </location>
</feature>
<dbReference type="PANTHER" id="PTHR45935">
    <property type="entry name" value="PROTEIN ZBED8-RELATED"/>
    <property type="match status" value="1"/>
</dbReference>
<dbReference type="GeneTree" id="ENSGT00940000154715"/>
<dbReference type="Pfam" id="PF02023">
    <property type="entry name" value="SCAN"/>
    <property type="match status" value="1"/>
</dbReference>
<dbReference type="InterPro" id="IPR038269">
    <property type="entry name" value="SCAN_sf"/>
</dbReference>
<evidence type="ECO:0000313" key="5">
    <source>
        <dbReference type="Ensembl" id="ENSNNAP00000001453.1"/>
    </source>
</evidence>
<dbReference type="InterPro" id="IPR003309">
    <property type="entry name" value="SCAN_dom"/>
</dbReference>
<reference evidence="5" key="1">
    <citation type="submission" date="2025-08" db="UniProtKB">
        <authorList>
            <consortium name="Ensembl"/>
        </authorList>
    </citation>
    <scope>IDENTIFICATION</scope>
</reference>
<evidence type="ECO:0000259" key="4">
    <source>
        <dbReference type="PROSITE" id="PS50804"/>
    </source>
</evidence>
<keyword evidence="1" id="KW-0539">Nucleus</keyword>
<evidence type="ECO:0000256" key="2">
    <source>
        <dbReference type="SAM" id="Coils"/>
    </source>
</evidence>
<sequence>MAQKIPWSQAGPMSEKSSADPRDPFVLWNHREKKALRDTAREVGGKETYAVKHRHIREVCYQEAEGPRDICSRLYHLYHQWLKPEIHTKAQMLDLMILEQFLTILPAEVENWVRECGAETSSQAVALAEGFLLNQAEEKRLEELQEEISILSELGCLLADISLSKLDNIITFREHQESLISATNCCGLPAASADRKGIGKWGRTGTSPGFKAEVSYQFSLSLCCCCFMFRNPSWRDLLDPLKYGGICHIIPRIWSYEADLRRIQN</sequence>